<feature type="domain" description="Ketopantoate reductase N-terminal" evidence="5">
    <location>
        <begin position="3"/>
        <end position="151"/>
    </location>
</feature>
<sequence>MRIGIVGAGGVGGYFGARLAAAGQDVAFVARGKHLEALQADGLVVHSPAGDLRLPVRATSEPAEIGPVDYVLICVKTWQLPAAIGTIRPLVGPDTAIVTVQNGVEAPDQVAEVYGRDAVLPGAAEVIAYVESPGVIRHLGNGKLNFGEWDNATTPRTGLLRDTFVAAGLQATVPEDIWAALWTKFLSVVPGGGLGTATGAGYGVLRTHPATRRLLTEAITEIRDIALARGIRLAEDVVPRTLAWIDQLPSDGTTSLQRDLIAGRPSELDAWTGAVVRLGAQSGVPTPVNTFLFELAGARALIPDRGQ</sequence>
<comment type="similarity">
    <text evidence="1 4">Belongs to the ketopantoate reductase family.</text>
</comment>
<evidence type="ECO:0000256" key="4">
    <source>
        <dbReference type="RuleBase" id="RU362068"/>
    </source>
</evidence>
<protein>
    <recommendedName>
        <fullName evidence="4">2-dehydropantoate 2-reductase</fullName>
        <ecNumber evidence="4">1.1.1.169</ecNumber>
    </recommendedName>
    <alternativeName>
        <fullName evidence="4">Ketopantoate reductase</fullName>
    </alternativeName>
</protein>
<dbReference type="GO" id="GO:0015940">
    <property type="term" value="P:pantothenate biosynthetic process"/>
    <property type="evidence" value="ECO:0007669"/>
    <property type="project" value="UniProtKB-UniPathway"/>
</dbReference>
<evidence type="ECO:0000259" key="5">
    <source>
        <dbReference type="Pfam" id="PF02558"/>
    </source>
</evidence>
<dbReference type="Gene3D" id="3.40.50.720">
    <property type="entry name" value="NAD(P)-binding Rossmann-like Domain"/>
    <property type="match status" value="1"/>
</dbReference>
<organism evidence="7 8">
    <name type="scientific">Kribbella speibonae</name>
    <dbReference type="NCBI Taxonomy" id="1572660"/>
    <lineage>
        <taxon>Bacteria</taxon>
        <taxon>Bacillati</taxon>
        <taxon>Actinomycetota</taxon>
        <taxon>Actinomycetes</taxon>
        <taxon>Propionibacteriales</taxon>
        <taxon>Kribbellaceae</taxon>
        <taxon>Kribbella</taxon>
    </lineage>
</organism>
<dbReference type="NCBIfam" id="NF005091">
    <property type="entry name" value="PRK06522.2-2"/>
    <property type="match status" value="1"/>
</dbReference>
<dbReference type="InterPro" id="IPR051402">
    <property type="entry name" value="KPR-Related"/>
</dbReference>
<keyword evidence="4" id="KW-0566">Pantothenate biosynthesis</keyword>
<reference evidence="7 8" key="1">
    <citation type="submission" date="2019-02" db="EMBL/GenBank/DDBJ databases">
        <title>Kribbella capetownensis sp. nov. and Kribbella speibonae sp. nov., isolated from soil.</title>
        <authorList>
            <person name="Curtis S.M."/>
            <person name="Norton I."/>
            <person name="Everest G.J."/>
            <person name="Meyers P.R."/>
        </authorList>
    </citation>
    <scope>NUCLEOTIDE SEQUENCE [LARGE SCALE GENOMIC DNA]</scope>
    <source>
        <strain evidence="7 8">YM55</strain>
    </source>
</reference>
<dbReference type="UniPathway" id="UPA00028">
    <property type="reaction ID" value="UER00004"/>
</dbReference>
<name>A0A4R0ISH5_9ACTN</name>
<dbReference type="InterPro" id="IPR013752">
    <property type="entry name" value="KPA_reductase"/>
</dbReference>
<evidence type="ECO:0000256" key="2">
    <source>
        <dbReference type="ARBA" id="ARBA00022857"/>
    </source>
</evidence>
<keyword evidence="2 4" id="KW-0521">NADP</keyword>
<dbReference type="Pfam" id="PF02558">
    <property type="entry name" value="ApbA"/>
    <property type="match status" value="1"/>
</dbReference>
<comment type="pathway">
    <text evidence="4">Cofactor biosynthesis; (R)-pantothenate biosynthesis; (R)-pantoate from 3-methyl-2-oxobutanoate: step 2/2.</text>
</comment>
<dbReference type="FunFam" id="3.40.50.720:FF:000307">
    <property type="entry name" value="2-dehydropantoate 2-reductase"/>
    <property type="match status" value="1"/>
</dbReference>
<evidence type="ECO:0000313" key="8">
    <source>
        <dbReference type="Proteomes" id="UP000294225"/>
    </source>
</evidence>
<comment type="caution">
    <text evidence="7">The sequence shown here is derived from an EMBL/GenBank/DDBJ whole genome shotgun (WGS) entry which is preliminary data.</text>
</comment>
<evidence type="ECO:0000259" key="6">
    <source>
        <dbReference type="Pfam" id="PF08546"/>
    </source>
</evidence>
<dbReference type="EMBL" id="SJKC01000003">
    <property type="protein sequence ID" value="TCC36109.1"/>
    <property type="molecule type" value="Genomic_DNA"/>
</dbReference>
<dbReference type="SUPFAM" id="SSF51735">
    <property type="entry name" value="NAD(P)-binding Rossmann-fold domains"/>
    <property type="match status" value="1"/>
</dbReference>
<gene>
    <name evidence="7" type="ORF">E0H92_25875</name>
</gene>
<dbReference type="NCBIfam" id="TIGR00745">
    <property type="entry name" value="apbA_panE"/>
    <property type="match status" value="1"/>
</dbReference>
<dbReference type="InterPro" id="IPR013332">
    <property type="entry name" value="KPR_N"/>
</dbReference>
<dbReference type="Pfam" id="PF08546">
    <property type="entry name" value="ApbA_C"/>
    <property type="match status" value="1"/>
</dbReference>
<keyword evidence="3 4" id="KW-0560">Oxidoreductase</keyword>
<accession>A0A4R0ISH5</accession>
<evidence type="ECO:0000313" key="7">
    <source>
        <dbReference type="EMBL" id="TCC36109.1"/>
    </source>
</evidence>
<dbReference type="Proteomes" id="UP000294225">
    <property type="component" value="Unassembled WGS sequence"/>
</dbReference>
<comment type="catalytic activity">
    <reaction evidence="4">
        <text>(R)-pantoate + NADP(+) = 2-dehydropantoate + NADPH + H(+)</text>
        <dbReference type="Rhea" id="RHEA:16233"/>
        <dbReference type="ChEBI" id="CHEBI:11561"/>
        <dbReference type="ChEBI" id="CHEBI:15378"/>
        <dbReference type="ChEBI" id="CHEBI:15980"/>
        <dbReference type="ChEBI" id="CHEBI:57783"/>
        <dbReference type="ChEBI" id="CHEBI:58349"/>
        <dbReference type="EC" id="1.1.1.169"/>
    </reaction>
</comment>
<dbReference type="PANTHER" id="PTHR21708:SF26">
    <property type="entry name" value="2-DEHYDROPANTOATE 2-REDUCTASE"/>
    <property type="match status" value="1"/>
</dbReference>
<dbReference type="InterPro" id="IPR003710">
    <property type="entry name" value="ApbA"/>
</dbReference>
<dbReference type="Gene3D" id="1.10.1040.10">
    <property type="entry name" value="N-(1-d-carboxylethyl)-l-norvaline Dehydrogenase, domain 2"/>
    <property type="match status" value="1"/>
</dbReference>
<feature type="domain" description="Ketopantoate reductase C-terminal" evidence="6">
    <location>
        <begin position="176"/>
        <end position="298"/>
    </location>
</feature>
<dbReference type="PANTHER" id="PTHR21708">
    <property type="entry name" value="PROBABLE 2-DEHYDROPANTOATE 2-REDUCTASE"/>
    <property type="match status" value="1"/>
</dbReference>
<dbReference type="EC" id="1.1.1.169" evidence="4"/>
<evidence type="ECO:0000256" key="1">
    <source>
        <dbReference type="ARBA" id="ARBA00007870"/>
    </source>
</evidence>
<dbReference type="GO" id="GO:0005737">
    <property type="term" value="C:cytoplasm"/>
    <property type="evidence" value="ECO:0007669"/>
    <property type="project" value="TreeGrafter"/>
</dbReference>
<comment type="function">
    <text evidence="4">Catalyzes the NADPH-dependent reduction of ketopantoate into pantoic acid.</text>
</comment>
<proteinExistence type="inferred from homology"/>
<evidence type="ECO:0000256" key="3">
    <source>
        <dbReference type="ARBA" id="ARBA00023002"/>
    </source>
</evidence>
<dbReference type="InterPro" id="IPR008927">
    <property type="entry name" value="6-PGluconate_DH-like_C_sf"/>
</dbReference>
<dbReference type="InterPro" id="IPR036291">
    <property type="entry name" value="NAD(P)-bd_dom_sf"/>
</dbReference>
<dbReference type="GO" id="GO:0008677">
    <property type="term" value="F:2-dehydropantoate 2-reductase activity"/>
    <property type="evidence" value="ECO:0007669"/>
    <property type="project" value="UniProtKB-EC"/>
</dbReference>
<dbReference type="RefSeq" id="WP_131497983.1">
    <property type="nucleotide sequence ID" value="NZ_SJKC01000003.1"/>
</dbReference>
<dbReference type="SUPFAM" id="SSF48179">
    <property type="entry name" value="6-phosphogluconate dehydrogenase C-terminal domain-like"/>
    <property type="match status" value="1"/>
</dbReference>
<dbReference type="AlphaFoldDB" id="A0A4R0ISH5"/>
<dbReference type="InterPro" id="IPR013328">
    <property type="entry name" value="6PGD_dom2"/>
</dbReference>